<feature type="compositionally biased region" description="Basic and acidic residues" evidence="1">
    <location>
        <begin position="248"/>
        <end position="269"/>
    </location>
</feature>
<feature type="domain" description="Chromo" evidence="2">
    <location>
        <begin position="21"/>
        <end position="56"/>
    </location>
</feature>
<dbReference type="CDD" id="cd00024">
    <property type="entry name" value="CD_CSD"/>
    <property type="match status" value="1"/>
</dbReference>
<dbReference type="Proteomes" id="UP000186922">
    <property type="component" value="Unassembled WGS sequence"/>
</dbReference>
<dbReference type="EMBL" id="BDGG01000018">
    <property type="protein sequence ID" value="GAV08501.1"/>
    <property type="molecule type" value="Genomic_DNA"/>
</dbReference>
<protein>
    <recommendedName>
        <fullName evidence="2">Chromo domain-containing protein</fullName>
    </recommendedName>
</protein>
<evidence type="ECO:0000256" key="1">
    <source>
        <dbReference type="SAM" id="MobiDB-lite"/>
    </source>
</evidence>
<name>A0A1D1W4X8_RAMVA</name>
<comment type="caution">
    <text evidence="3">The sequence shown here is derived from an EMBL/GenBank/DDBJ whole genome shotgun (WGS) entry which is preliminary data.</text>
</comment>
<dbReference type="Gene3D" id="2.40.50.40">
    <property type="match status" value="1"/>
</dbReference>
<evidence type="ECO:0000313" key="3">
    <source>
        <dbReference type="EMBL" id="GAV08501.1"/>
    </source>
</evidence>
<gene>
    <name evidence="3" type="primary">RvY_18183-1</name>
    <name evidence="3" type="synonym">RvY_18183.1</name>
    <name evidence="3" type="ORF">RvY_18183</name>
</gene>
<feature type="compositionally biased region" description="Acidic residues" evidence="1">
    <location>
        <begin position="237"/>
        <end position="247"/>
    </location>
</feature>
<sequence length="480" mass="53117">MSTPLPTALLSSNQVPVRPQKLIESILEVRTVSQYLIKWKNIPETGNTWELVDNVKARIKSKGIVVPLPAGTLEAPTHGPADRGSSSTSSSTKRKAGVKESSPEILPPPKRASVTMSKSSGFSPAPSTPSISVSFPGPDLEEQAQVFPESAPDPSLYFGKGGCPIPSIDDDEKPEEKVAHRKEKKHTESKLHERESSDAMFDDGEGSYAERVNETAVERETKNELDVIYGLGSPISEDAELFGEPEDTEIKVESRMDIKTSPRPSHQDEDSSEAFMSELDHEDAISVDRLETAILSDEDLSFAGAMSNTVSPMKRRSEVRTNGIPGGSSIQARLERYLSPHRKEASTPTPLSPVPVPSPLKTRPEQAQAMRLRALLTGGRVLQSKEPKEDLPSLPDEISQVIGASLENDVFRIRIKWIEKTSRKVRTGWVEEDVYQEWDAPLQELIKNFFKKYGIPSLDKPEIKAERMEEEEDSLTIWAV</sequence>
<feature type="region of interest" description="Disordered" evidence="1">
    <location>
        <begin position="70"/>
        <end position="208"/>
    </location>
</feature>
<feature type="region of interest" description="Disordered" evidence="1">
    <location>
        <begin position="341"/>
        <end position="365"/>
    </location>
</feature>
<dbReference type="AlphaFoldDB" id="A0A1D1W4X8"/>
<dbReference type="SUPFAM" id="SSF54160">
    <property type="entry name" value="Chromo domain-like"/>
    <property type="match status" value="1"/>
</dbReference>
<dbReference type="InterPro" id="IPR000953">
    <property type="entry name" value="Chromo/chromo_shadow_dom"/>
</dbReference>
<evidence type="ECO:0000259" key="2">
    <source>
        <dbReference type="PROSITE" id="PS50013"/>
    </source>
</evidence>
<feature type="region of interest" description="Disordered" evidence="1">
    <location>
        <begin position="237"/>
        <end position="283"/>
    </location>
</feature>
<feature type="compositionally biased region" description="Basic and acidic residues" evidence="1">
    <location>
        <begin position="185"/>
        <end position="197"/>
    </location>
</feature>
<keyword evidence="4" id="KW-1185">Reference proteome</keyword>
<dbReference type="InterPro" id="IPR016197">
    <property type="entry name" value="Chromo-like_dom_sf"/>
</dbReference>
<accession>A0A1D1W4X8</accession>
<proteinExistence type="predicted"/>
<dbReference type="PROSITE" id="PS50013">
    <property type="entry name" value="CHROMO_2"/>
    <property type="match status" value="1"/>
</dbReference>
<reference evidence="3 4" key="1">
    <citation type="journal article" date="2016" name="Nat. Commun.">
        <title>Extremotolerant tardigrade genome and improved radiotolerance of human cultured cells by tardigrade-unique protein.</title>
        <authorList>
            <person name="Hashimoto T."/>
            <person name="Horikawa D.D."/>
            <person name="Saito Y."/>
            <person name="Kuwahara H."/>
            <person name="Kozuka-Hata H."/>
            <person name="Shin-I T."/>
            <person name="Minakuchi Y."/>
            <person name="Ohishi K."/>
            <person name="Motoyama A."/>
            <person name="Aizu T."/>
            <person name="Enomoto A."/>
            <person name="Kondo K."/>
            <person name="Tanaka S."/>
            <person name="Hara Y."/>
            <person name="Koshikawa S."/>
            <person name="Sagara H."/>
            <person name="Miura T."/>
            <person name="Yokobori S."/>
            <person name="Miyagawa K."/>
            <person name="Suzuki Y."/>
            <person name="Kubo T."/>
            <person name="Oyama M."/>
            <person name="Kohara Y."/>
            <person name="Fujiyama A."/>
            <person name="Arakawa K."/>
            <person name="Katayama T."/>
            <person name="Toyoda A."/>
            <person name="Kunieda T."/>
        </authorList>
    </citation>
    <scope>NUCLEOTIDE SEQUENCE [LARGE SCALE GENOMIC DNA]</scope>
    <source>
        <strain evidence="3 4">YOKOZUNA-1</strain>
    </source>
</reference>
<evidence type="ECO:0000313" key="4">
    <source>
        <dbReference type="Proteomes" id="UP000186922"/>
    </source>
</evidence>
<organism evidence="3 4">
    <name type="scientific">Ramazzottius varieornatus</name>
    <name type="common">Water bear</name>
    <name type="synonym">Tardigrade</name>
    <dbReference type="NCBI Taxonomy" id="947166"/>
    <lineage>
        <taxon>Eukaryota</taxon>
        <taxon>Metazoa</taxon>
        <taxon>Ecdysozoa</taxon>
        <taxon>Tardigrada</taxon>
        <taxon>Eutardigrada</taxon>
        <taxon>Parachela</taxon>
        <taxon>Hypsibioidea</taxon>
        <taxon>Ramazzottiidae</taxon>
        <taxon>Ramazzottius</taxon>
    </lineage>
</organism>